<dbReference type="RefSeq" id="XP_026194442.1">
    <property type="nucleotide sequence ID" value="XM_026338657.1"/>
</dbReference>
<feature type="compositionally biased region" description="Polar residues" evidence="1">
    <location>
        <begin position="165"/>
        <end position="179"/>
    </location>
</feature>
<organism evidence="2 3">
    <name type="scientific">Cyclospora cayetanensis</name>
    <dbReference type="NCBI Taxonomy" id="88456"/>
    <lineage>
        <taxon>Eukaryota</taxon>
        <taxon>Sar</taxon>
        <taxon>Alveolata</taxon>
        <taxon>Apicomplexa</taxon>
        <taxon>Conoidasida</taxon>
        <taxon>Coccidia</taxon>
        <taxon>Eucoccidiorida</taxon>
        <taxon>Eimeriorina</taxon>
        <taxon>Eimeriidae</taxon>
        <taxon>Cyclospora</taxon>
    </lineage>
</organism>
<dbReference type="OrthoDB" id="331166at2759"/>
<gene>
    <name evidence="3" type="primary">LOC113147594</name>
</gene>
<evidence type="ECO:0000313" key="2">
    <source>
        <dbReference type="Proteomes" id="UP000515125"/>
    </source>
</evidence>
<evidence type="ECO:0000313" key="3">
    <source>
        <dbReference type="RefSeq" id="XP_026194442.1"/>
    </source>
</evidence>
<accession>A0A6P6S402</accession>
<keyword evidence="2" id="KW-1185">Reference proteome</keyword>
<reference evidence="3" key="1">
    <citation type="submission" date="2025-08" db="UniProtKB">
        <authorList>
            <consortium name="RefSeq"/>
        </authorList>
    </citation>
    <scope>IDENTIFICATION</scope>
</reference>
<evidence type="ECO:0000256" key="1">
    <source>
        <dbReference type="SAM" id="MobiDB-lite"/>
    </source>
</evidence>
<dbReference type="Proteomes" id="UP000515125">
    <property type="component" value="Unplaced"/>
</dbReference>
<protein>
    <submittedName>
        <fullName evidence="3">Uncharacterized protein LOC113147594</fullName>
    </submittedName>
</protein>
<dbReference type="AlphaFoldDB" id="A0A6P6S402"/>
<feature type="region of interest" description="Disordered" evidence="1">
    <location>
        <begin position="160"/>
        <end position="201"/>
    </location>
</feature>
<name>A0A6P6S402_9EIME</name>
<dbReference type="GeneID" id="113147594"/>
<sequence length="201" mass="21577">MAPWRLQMGRTKRLLDLYCGACRYRMQAPQAFSLLFQQQPELLLKSLQKGAQQRQPSSAAAQVAAATRKAAGALEATESQEAHALPPQQHTATLLPCRSREAAALALEQQQQNAIGDLPQPLARRFSLLSLASSASHVQRQAAVLRLSLAGNPLIGTRRQRGVYTPQSPSNKTASSLNSAGVACPQCGSRGKWKAPQGTSV</sequence>
<proteinExistence type="predicted"/>